<dbReference type="SUPFAM" id="SSF82199">
    <property type="entry name" value="SET domain"/>
    <property type="match status" value="1"/>
</dbReference>
<dbReference type="PANTHER" id="PTHR47332:SF2">
    <property type="entry name" value="SET-6"/>
    <property type="match status" value="1"/>
</dbReference>
<accession>A0AAV9PVT6</accession>
<name>A0AAV9PVT6_9PEZI</name>
<evidence type="ECO:0000259" key="2">
    <source>
        <dbReference type="PROSITE" id="PS50280"/>
    </source>
</evidence>
<dbReference type="PANTHER" id="PTHR47332">
    <property type="entry name" value="SET DOMAIN-CONTAINING PROTEIN 5"/>
    <property type="match status" value="1"/>
</dbReference>
<protein>
    <recommendedName>
        <fullName evidence="2">SET domain-containing protein</fullName>
    </recommendedName>
</protein>
<keyword evidence="4" id="KW-1185">Reference proteome</keyword>
<dbReference type="InterPro" id="IPR053185">
    <property type="entry name" value="SET_domain_protein"/>
</dbReference>
<reference evidence="3 4" key="1">
    <citation type="submission" date="2023-06" db="EMBL/GenBank/DDBJ databases">
        <title>Black Yeasts Isolated from many extreme environments.</title>
        <authorList>
            <person name="Coleine C."/>
            <person name="Stajich J.E."/>
            <person name="Selbmann L."/>
        </authorList>
    </citation>
    <scope>NUCLEOTIDE SEQUENCE [LARGE SCALE GENOMIC DNA]</scope>
    <source>
        <strain evidence="3 4">CCFEE 5887</strain>
    </source>
</reference>
<dbReference type="AlphaFoldDB" id="A0AAV9PVT6"/>
<organism evidence="3 4">
    <name type="scientific">Vermiconidia calcicola</name>
    <dbReference type="NCBI Taxonomy" id="1690605"/>
    <lineage>
        <taxon>Eukaryota</taxon>
        <taxon>Fungi</taxon>
        <taxon>Dikarya</taxon>
        <taxon>Ascomycota</taxon>
        <taxon>Pezizomycotina</taxon>
        <taxon>Dothideomycetes</taxon>
        <taxon>Dothideomycetidae</taxon>
        <taxon>Mycosphaerellales</taxon>
        <taxon>Extremaceae</taxon>
        <taxon>Vermiconidia</taxon>
    </lineage>
</organism>
<sequence>MKKERSKLKAVNAAKTTVTMPLHKQKHKLDQATIAAHEMEALSIDDSALPFPPSALDPDFSSGVNTGRATPVASDSETEASDTRPQDLLLELVSTPDRGQALFTTRKVKAGTLLLSEQPLIGLDKDEEDDPDAIERGFSRLPRSEQKAYLQLFDAQKSRMTRVVSIYYSNCYNCDAFKADGRGGSAIGALASRINHSCVPNVQFCYNEGTNEMEFRAVRDIPRGKEVYSNYDKAVFEVKTKRRRKQQIYYGFVCKCEACEPKNEFWARSDERRKGMYEAFRVLRSCDEKFSEKGDGPAGGEGRQNAAVANEALDALARLEELLLKECQVGITLANAYRSMAKWAERKHDFKQAVKWKIKELEVCMTCVGPSARRVKEILEKVANLDNVSGEPSSQHAVSLSSQS</sequence>
<evidence type="ECO:0000256" key="1">
    <source>
        <dbReference type="SAM" id="MobiDB-lite"/>
    </source>
</evidence>
<feature type="region of interest" description="Disordered" evidence="1">
    <location>
        <begin position="53"/>
        <end position="84"/>
    </location>
</feature>
<dbReference type="CDD" id="cd20071">
    <property type="entry name" value="SET_SMYD"/>
    <property type="match status" value="1"/>
</dbReference>
<dbReference type="Gene3D" id="2.170.270.10">
    <property type="entry name" value="SET domain"/>
    <property type="match status" value="1"/>
</dbReference>
<proteinExistence type="predicted"/>
<dbReference type="InterPro" id="IPR046341">
    <property type="entry name" value="SET_dom_sf"/>
</dbReference>
<evidence type="ECO:0000313" key="4">
    <source>
        <dbReference type="Proteomes" id="UP001345827"/>
    </source>
</evidence>
<dbReference type="SMART" id="SM00317">
    <property type="entry name" value="SET"/>
    <property type="match status" value="1"/>
</dbReference>
<dbReference type="Pfam" id="PF00856">
    <property type="entry name" value="SET"/>
    <property type="match status" value="1"/>
</dbReference>
<evidence type="ECO:0000313" key="3">
    <source>
        <dbReference type="EMBL" id="KAK5530534.1"/>
    </source>
</evidence>
<dbReference type="PROSITE" id="PS50280">
    <property type="entry name" value="SET"/>
    <property type="match status" value="1"/>
</dbReference>
<dbReference type="EMBL" id="JAXLQG010000019">
    <property type="protein sequence ID" value="KAK5530534.1"/>
    <property type="molecule type" value="Genomic_DNA"/>
</dbReference>
<dbReference type="Proteomes" id="UP001345827">
    <property type="component" value="Unassembled WGS sequence"/>
</dbReference>
<gene>
    <name evidence="3" type="ORF">LTR25_009112</name>
</gene>
<feature type="domain" description="SET" evidence="2">
    <location>
        <begin position="88"/>
        <end position="232"/>
    </location>
</feature>
<comment type="caution">
    <text evidence="3">The sequence shown here is derived from an EMBL/GenBank/DDBJ whole genome shotgun (WGS) entry which is preliminary data.</text>
</comment>
<dbReference type="InterPro" id="IPR001214">
    <property type="entry name" value="SET_dom"/>
</dbReference>